<gene>
    <name evidence="3" type="ORF">ACFOEE_18055</name>
</gene>
<feature type="transmembrane region" description="Helical" evidence="1">
    <location>
        <begin position="137"/>
        <end position="161"/>
    </location>
</feature>
<feature type="transmembrane region" description="Helical" evidence="1">
    <location>
        <begin position="265"/>
        <end position="284"/>
    </location>
</feature>
<comment type="caution">
    <text evidence="3">The sequence shown here is derived from an EMBL/GenBank/DDBJ whole genome shotgun (WGS) entry which is preliminary data.</text>
</comment>
<dbReference type="Gene3D" id="1.10.260.40">
    <property type="entry name" value="lambda repressor-like DNA-binding domains"/>
    <property type="match status" value="1"/>
</dbReference>
<evidence type="ECO:0000259" key="2">
    <source>
        <dbReference type="PROSITE" id="PS50943"/>
    </source>
</evidence>
<feature type="domain" description="HTH cro/C1-type" evidence="2">
    <location>
        <begin position="17"/>
        <end position="71"/>
    </location>
</feature>
<dbReference type="InterPro" id="IPR001387">
    <property type="entry name" value="Cro/C1-type_HTH"/>
</dbReference>
<feature type="transmembrane region" description="Helical" evidence="1">
    <location>
        <begin position="167"/>
        <end position="189"/>
    </location>
</feature>
<keyword evidence="1" id="KW-0472">Membrane</keyword>
<sequence>MQTPEEYEITERVAALIKSLKKQRGYTKRDISEKLGIGLTTLDDYLNGVSSFKLGTLLKFAQLCKVELGDILDNTEKVRKLYVDSKKDDKSLGKNIGDLFMFVMFVQVMLSPPTLNLIFLLVTLFLLFYARRDFSSFFLVVNFFFIYLFAYVEFGFLYRLFKSGYSGFMQNLIMFSFHISNDVLLILLLKNRMAISLYLTKGKVASVLDGNHIDGPLYGLLLCFLFIDVSAFIENMIRNLERVGINESFAMQFWEWTFFYDYFEYMKVTIMFLIILALYIGIVIRKPTAKPALTV</sequence>
<dbReference type="Proteomes" id="UP001595453">
    <property type="component" value="Unassembled WGS sequence"/>
</dbReference>
<protein>
    <submittedName>
        <fullName evidence="3">Helix-turn-helix domain-containing protein</fullName>
    </submittedName>
</protein>
<keyword evidence="1" id="KW-0812">Transmembrane</keyword>
<keyword evidence="4" id="KW-1185">Reference proteome</keyword>
<evidence type="ECO:0000313" key="4">
    <source>
        <dbReference type="Proteomes" id="UP001595453"/>
    </source>
</evidence>
<feature type="transmembrane region" description="Helical" evidence="1">
    <location>
        <begin position="99"/>
        <end position="130"/>
    </location>
</feature>
<dbReference type="RefSeq" id="WP_377127650.1">
    <property type="nucleotide sequence ID" value="NZ_JBHRSD010000039.1"/>
</dbReference>
<dbReference type="SMART" id="SM00530">
    <property type="entry name" value="HTH_XRE"/>
    <property type="match status" value="1"/>
</dbReference>
<keyword evidence="1" id="KW-1133">Transmembrane helix</keyword>
<dbReference type="PROSITE" id="PS50943">
    <property type="entry name" value="HTH_CROC1"/>
    <property type="match status" value="1"/>
</dbReference>
<dbReference type="InterPro" id="IPR010982">
    <property type="entry name" value="Lambda_DNA-bd_dom_sf"/>
</dbReference>
<dbReference type="Pfam" id="PF01381">
    <property type="entry name" value="HTH_3"/>
    <property type="match status" value="1"/>
</dbReference>
<evidence type="ECO:0000313" key="3">
    <source>
        <dbReference type="EMBL" id="MFC3034414.1"/>
    </source>
</evidence>
<proteinExistence type="predicted"/>
<evidence type="ECO:0000256" key="1">
    <source>
        <dbReference type="SAM" id="Phobius"/>
    </source>
</evidence>
<feature type="transmembrane region" description="Helical" evidence="1">
    <location>
        <begin position="215"/>
        <end position="233"/>
    </location>
</feature>
<dbReference type="EMBL" id="JBHRSD010000039">
    <property type="protein sequence ID" value="MFC3034414.1"/>
    <property type="molecule type" value="Genomic_DNA"/>
</dbReference>
<dbReference type="SUPFAM" id="SSF47413">
    <property type="entry name" value="lambda repressor-like DNA-binding domains"/>
    <property type="match status" value="1"/>
</dbReference>
<organism evidence="3 4">
    <name type="scientific">Pseudoalteromonas fenneropenaei</name>
    <dbReference type="NCBI Taxonomy" id="1737459"/>
    <lineage>
        <taxon>Bacteria</taxon>
        <taxon>Pseudomonadati</taxon>
        <taxon>Pseudomonadota</taxon>
        <taxon>Gammaproteobacteria</taxon>
        <taxon>Alteromonadales</taxon>
        <taxon>Pseudoalteromonadaceae</taxon>
        <taxon>Pseudoalteromonas</taxon>
    </lineage>
</organism>
<reference evidence="4" key="1">
    <citation type="journal article" date="2019" name="Int. J. Syst. Evol. Microbiol.">
        <title>The Global Catalogue of Microorganisms (GCM) 10K type strain sequencing project: providing services to taxonomists for standard genome sequencing and annotation.</title>
        <authorList>
            <consortium name="The Broad Institute Genomics Platform"/>
            <consortium name="The Broad Institute Genome Sequencing Center for Infectious Disease"/>
            <person name="Wu L."/>
            <person name="Ma J."/>
        </authorList>
    </citation>
    <scope>NUCLEOTIDE SEQUENCE [LARGE SCALE GENOMIC DNA]</scope>
    <source>
        <strain evidence="4">KCTC 42730</strain>
    </source>
</reference>
<name>A0ABV7CP25_9GAMM</name>
<accession>A0ABV7CP25</accession>